<name>A0A2Z6LMU9_TRISU</name>
<dbReference type="SUPFAM" id="SSF81383">
    <property type="entry name" value="F-box domain"/>
    <property type="match status" value="1"/>
</dbReference>
<proteinExistence type="predicted"/>
<protein>
    <recommendedName>
        <fullName evidence="3">F-box domain-containing protein</fullName>
    </recommendedName>
</protein>
<evidence type="ECO:0000313" key="2">
    <source>
        <dbReference type="Proteomes" id="UP000242715"/>
    </source>
</evidence>
<dbReference type="EMBL" id="DF973192">
    <property type="protein sequence ID" value="GAU19064.1"/>
    <property type="molecule type" value="Genomic_DNA"/>
</dbReference>
<sequence>MSSKSKIRELEGMKNETGSISSWGDESKHRLYCANSHLALVDDVQHLNAHLHQDQTSTGTRGIQLVQWETLPPELLLDIIWRVEENKTFWPARAAVIYCASVCKSWRSVTKEIIQNLQQSGKITFPISLKQVINSSSTLWSN</sequence>
<evidence type="ECO:0000313" key="1">
    <source>
        <dbReference type="EMBL" id="GAU19064.1"/>
    </source>
</evidence>
<dbReference type="InterPro" id="IPR036047">
    <property type="entry name" value="F-box-like_dom_sf"/>
</dbReference>
<keyword evidence="2" id="KW-1185">Reference proteome</keyword>
<dbReference type="Proteomes" id="UP000242715">
    <property type="component" value="Unassembled WGS sequence"/>
</dbReference>
<dbReference type="OrthoDB" id="8775810at2759"/>
<dbReference type="AlphaFoldDB" id="A0A2Z6LMU9"/>
<organism evidence="1 2">
    <name type="scientific">Trifolium subterraneum</name>
    <name type="common">Subterranean clover</name>
    <dbReference type="NCBI Taxonomy" id="3900"/>
    <lineage>
        <taxon>Eukaryota</taxon>
        <taxon>Viridiplantae</taxon>
        <taxon>Streptophyta</taxon>
        <taxon>Embryophyta</taxon>
        <taxon>Tracheophyta</taxon>
        <taxon>Spermatophyta</taxon>
        <taxon>Magnoliopsida</taxon>
        <taxon>eudicotyledons</taxon>
        <taxon>Gunneridae</taxon>
        <taxon>Pentapetalae</taxon>
        <taxon>rosids</taxon>
        <taxon>fabids</taxon>
        <taxon>Fabales</taxon>
        <taxon>Fabaceae</taxon>
        <taxon>Papilionoideae</taxon>
        <taxon>50 kb inversion clade</taxon>
        <taxon>NPAAA clade</taxon>
        <taxon>Hologalegina</taxon>
        <taxon>IRL clade</taxon>
        <taxon>Trifolieae</taxon>
        <taxon>Trifolium</taxon>
    </lineage>
</organism>
<dbReference type="Gene3D" id="1.20.1280.50">
    <property type="match status" value="1"/>
</dbReference>
<reference evidence="2" key="1">
    <citation type="journal article" date="2017" name="Front. Plant Sci.">
        <title>Climate Clever Clovers: New Paradigm to Reduce the Environmental Footprint of Ruminants by Breeding Low Methanogenic Forages Utilizing Haplotype Variation.</title>
        <authorList>
            <person name="Kaur P."/>
            <person name="Appels R."/>
            <person name="Bayer P.E."/>
            <person name="Keeble-Gagnere G."/>
            <person name="Wang J."/>
            <person name="Hirakawa H."/>
            <person name="Shirasawa K."/>
            <person name="Vercoe P."/>
            <person name="Stefanova K."/>
            <person name="Durmic Z."/>
            <person name="Nichols P."/>
            <person name="Revell C."/>
            <person name="Isobe S.N."/>
            <person name="Edwards D."/>
            <person name="Erskine W."/>
        </authorList>
    </citation>
    <scope>NUCLEOTIDE SEQUENCE [LARGE SCALE GENOMIC DNA]</scope>
    <source>
        <strain evidence="2">cv. Daliak</strain>
    </source>
</reference>
<accession>A0A2Z6LMU9</accession>
<evidence type="ECO:0008006" key="3">
    <source>
        <dbReference type="Google" id="ProtNLM"/>
    </source>
</evidence>
<gene>
    <name evidence="1" type="ORF">TSUD_194010</name>
</gene>